<gene>
    <name evidence="4" type="ORF">SNE40_023185</name>
</gene>
<dbReference type="SUPFAM" id="SSF54695">
    <property type="entry name" value="POZ domain"/>
    <property type="match status" value="1"/>
</dbReference>
<dbReference type="SMART" id="SM00875">
    <property type="entry name" value="BACK"/>
    <property type="match status" value="1"/>
</dbReference>
<dbReference type="PROSITE" id="PS50097">
    <property type="entry name" value="BTB"/>
    <property type="match status" value="1"/>
</dbReference>
<dbReference type="InterPro" id="IPR000210">
    <property type="entry name" value="BTB/POZ_dom"/>
</dbReference>
<dbReference type="PANTHER" id="PTHR45632">
    <property type="entry name" value="LD33804P"/>
    <property type="match status" value="1"/>
</dbReference>
<dbReference type="InterPro" id="IPR011333">
    <property type="entry name" value="SKP1/BTB/POZ_sf"/>
</dbReference>
<dbReference type="Pfam" id="PF24681">
    <property type="entry name" value="Kelch_KLHDC2_KLHL20_DRC7"/>
    <property type="match status" value="1"/>
</dbReference>
<comment type="caution">
    <text evidence="4">The sequence shown here is derived from an EMBL/GenBank/DDBJ whole genome shotgun (WGS) entry which is preliminary data.</text>
</comment>
<dbReference type="SUPFAM" id="SSF117281">
    <property type="entry name" value="Kelch motif"/>
    <property type="match status" value="1"/>
</dbReference>
<evidence type="ECO:0000313" key="4">
    <source>
        <dbReference type="EMBL" id="KAK6166518.1"/>
    </source>
</evidence>
<dbReference type="InterPro" id="IPR015915">
    <property type="entry name" value="Kelch-typ_b-propeller"/>
</dbReference>
<protein>
    <recommendedName>
        <fullName evidence="3">BTB domain-containing protein</fullName>
    </recommendedName>
</protein>
<dbReference type="InterPro" id="IPR006652">
    <property type="entry name" value="Kelch_1"/>
</dbReference>
<dbReference type="InterPro" id="IPR017096">
    <property type="entry name" value="BTB-kelch_protein"/>
</dbReference>
<reference evidence="4 5" key="1">
    <citation type="submission" date="2024-01" db="EMBL/GenBank/DDBJ databases">
        <title>The genome of the rayed Mediterranean limpet Patella caerulea (Linnaeus, 1758).</title>
        <authorList>
            <person name="Anh-Thu Weber A."/>
            <person name="Halstead-Nussloch G."/>
        </authorList>
    </citation>
    <scope>NUCLEOTIDE SEQUENCE [LARGE SCALE GENOMIC DNA]</scope>
    <source>
        <strain evidence="4">AATW-2023a</strain>
        <tissue evidence="4">Whole specimen</tissue>
    </source>
</reference>
<dbReference type="FunFam" id="1.25.40.420:FF:000001">
    <property type="entry name" value="Kelch-like family member 12"/>
    <property type="match status" value="1"/>
</dbReference>
<dbReference type="AlphaFoldDB" id="A0AAN8J064"/>
<evidence type="ECO:0000256" key="1">
    <source>
        <dbReference type="ARBA" id="ARBA00022441"/>
    </source>
</evidence>
<keyword evidence="1" id="KW-0880">Kelch repeat</keyword>
<dbReference type="Pfam" id="PF00651">
    <property type="entry name" value="BTB"/>
    <property type="match status" value="1"/>
</dbReference>
<evidence type="ECO:0000256" key="2">
    <source>
        <dbReference type="ARBA" id="ARBA00022737"/>
    </source>
</evidence>
<dbReference type="InterPro" id="IPR011705">
    <property type="entry name" value="BACK"/>
</dbReference>
<dbReference type="EMBL" id="JAZGQO010000021">
    <property type="protein sequence ID" value="KAK6166518.1"/>
    <property type="molecule type" value="Genomic_DNA"/>
</dbReference>
<dbReference type="Gene3D" id="2.120.10.80">
    <property type="entry name" value="Kelch-type beta propeller"/>
    <property type="match status" value="1"/>
</dbReference>
<proteinExistence type="predicted"/>
<dbReference type="Proteomes" id="UP001347796">
    <property type="component" value="Unassembled WGS sequence"/>
</dbReference>
<name>A0AAN8J064_PATCE</name>
<dbReference type="PANTHER" id="PTHR45632:SF3">
    <property type="entry name" value="KELCH-LIKE PROTEIN 32"/>
    <property type="match status" value="1"/>
</dbReference>
<dbReference type="Gene3D" id="1.25.40.420">
    <property type="match status" value="1"/>
</dbReference>
<organism evidence="4 5">
    <name type="scientific">Patella caerulea</name>
    <name type="common">Rayed Mediterranean limpet</name>
    <dbReference type="NCBI Taxonomy" id="87958"/>
    <lineage>
        <taxon>Eukaryota</taxon>
        <taxon>Metazoa</taxon>
        <taxon>Spiralia</taxon>
        <taxon>Lophotrochozoa</taxon>
        <taxon>Mollusca</taxon>
        <taxon>Gastropoda</taxon>
        <taxon>Patellogastropoda</taxon>
        <taxon>Patelloidea</taxon>
        <taxon>Patellidae</taxon>
        <taxon>Patella</taxon>
    </lineage>
</organism>
<dbReference type="Pfam" id="PF07707">
    <property type="entry name" value="BACK"/>
    <property type="match status" value="1"/>
</dbReference>
<dbReference type="SMART" id="SM00612">
    <property type="entry name" value="Kelch"/>
    <property type="match status" value="5"/>
</dbReference>
<evidence type="ECO:0000313" key="5">
    <source>
        <dbReference type="Proteomes" id="UP001347796"/>
    </source>
</evidence>
<dbReference type="SMART" id="SM00225">
    <property type="entry name" value="BTB"/>
    <property type="match status" value="1"/>
</dbReference>
<dbReference type="Gene3D" id="3.30.710.10">
    <property type="entry name" value="Potassium Channel Kv1.1, Chain A"/>
    <property type="match status" value="1"/>
</dbReference>
<keyword evidence="2" id="KW-0677">Repeat</keyword>
<accession>A0AAN8J064</accession>
<sequence>MTTHGDRLLAGLKDLYESQELTDVILVADDRHVPCHRNILAACSPYFRAMFTMEVCESDKRSIQLHEISPETLTTIVDYIYTGQVNINNLNVQSLLTAANMMQIESLTDLCIEHTGSQVDVDNCVDVFSLADVNGLEQLKSTTKQFIFDHFEDVARTDTLSLIDLDFMLEIVAADELNTEKEERVFEVLEHWVEFDYEARSRYFPILFQLIRLPLIEKNILTSILATNRLIHGHPDCQDLLVSVINKSTCSSRINSTLRKGMFTRKMLIFSGGAIHENTRSFTCFDPDTRKNYIGIEQQPTFDSQFKVDYFKLIVAKDATILFLGGILYDKQKLDEHCTALTTVYKYAQQERSWLPCSPMQQGRCSFAVSSYHGRVYVLGGAASYPRGRVIDHVEFYDTEMDVWQQVEPMPLGISHHAAATFSDFIYILGGIDDDNAYLNTVLMYSIPRDTWTLVQTELLRPRADGTAITYQEKIYLLGGADKHANNVTMEIYDPVRNRWSYGTDFPEERKIMASTLFSDCIYVSGGFKSLPTRPGHYRRSRTVESRDLFKYDLMSGKWSREVKIIQYGSSTCCVATTLNINYLSESEFISQE</sequence>
<dbReference type="PIRSF" id="PIRSF037037">
    <property type="entry name" value="Kelch-like_protein_gigaxonin"/>
    <property type="match status" value="1"/>
</dbReference>
<evidence type="ECO:0000259" key="3">
    <source>
        <dbReference type="PROSITE" id="PS50097"/>
    </source>
</evidence>
<feature type="domain" description="BTB" evidence="3">
    <location>
        <begin position="22"/>
        <end position="89"/>
    </location>
</feature>
<keyword evidence="5" id="KW-1185">Reference proteome</keyword>